<evidence type="ECO:0000313" key="1">
    <source>
        <dbReference type="EMBL" id="MFH6569171.1"/>
    </source>
</evidence>
<dbReference type="Proteomes" id="UP001609821">
    <property type="component" value="Unassembled WGS sequence"/>
</dbReference>
<reference evidence="1 2" key="1">
    <citation type="submission" date="2024-10" db="EMBL/GenBank/DDBJ databases">
        <title>Aeromonas and Pseudomonas from the Cagarras Archipelago, Rio de Janeiro, Brazil.</title>
        <authorList>
            <person name="Canellas A.L.B."/>
            <person name="Laport M.S."/>
        </authorList>
    </citation>
    <scope>NUCLEOTIDE SEQUENCE [LARGE SCALE GENOMIC DNA]</scope>
    <source>
        <strain evidence="1 2">CPF-4</strain>
    </source>
</reference>
<name>A0ABW7M750_9PSED</name>
<gene>
    <name evidence="1" type="ORF">ACHMWK_24735</name>
</gene>
<sequence>MTQRHARQRYAGSKIDVSELFRSLVLLILINNSNVKNLKHFSVIFMIQARTATDTRQKDPIKAFKLAISGQVFAIDFTSPFGLTELAKGQ</sequence>
<accession>A0ABW7M750</accession>
<evidence type="ECO:0000313" key="2">
    <source>
        <dbReference type="Proteomes" id="UP001609821"/>
    </source>
</evidence>
<dbReference type="RefSeq" id="WP_395247708.1">
    <property type="nucleotide sequence ID" value="NZ_JBINXA010000055.1"/>
</dbReference>
<organism evidence="1 2">
    <name type="scientific">Pseudomonas kulmbachensis</name>
    <dbReference type="NCBI Taxonomy" id="3043408"/>
    <lineage>
        <taxon>Bacteria</taxon>
        <taxon>Pseudomonadati</taxon>
        <taxon>Pseudomonadota</taxon>
        <taxon>Gammaproteobacteria</taxon>
        <taxon>Pseudomonadales</taxon>
        <taxon>Pseudomonadaceae</taxon>
        <taxon>Pseudomonas</taxon>
    </lineage>
</organism>
<proteinExistence type="predicted"/>
<protein>
    <submittedName>
        <fullName evidence="1">Uncharacterized protein</fullName>
    </submittedName>
</protein>
<comment type="caution">
    <text evidence="1">The sequence shown here is derived from an EMBL/GenBank/DDBJ whole genome shotgun (WGS) entry which is preliminary data.</text>
</comment>
<dbReference type="EMBL" id="JBINXB010000071">
    <property type="protein sequence ID" value="MFH6569171.1"/>
    <property type="molecule type" value="Genomic_DNA"/>
</dbReference>
<keyword evidence="2" id="KW-1185">Reference proteome</keyword>